<name>A0ABY4ZT69_9CAUL</name>
<evidence type="ECO:0008006" key="3">
    <source>
        <dbReference type="Google" id="ProtNLM"/>
    </source>
</evidence>
<keyword evidence="2" id="KW-1185">Reference proteome</keyword>
<dbReference type="SUPFAM" id="SSF56672">
    <property type="entry name" value="DNA/RNA polymerases"/>
    <property type="match status" value="1"/>
</dbReference>
<reference evidence="1 2" key="1">
    <citation type="submission" date="2022-04" db="EMBL/GenBank/DDBJ databases">
        <title>Genome sequence of soybean root-associated Caulobacter segnis RL271.</title>
        <authorList>
            <person name="Longley R."/>
            <person name="Bonito G."/>
            <person name="Trigodet F."/>
            <person name="Crosson S."/>
            <person name="Fiebig A."/>
        </authorList>
    </citation>
    <scope>NUCLEOTIDE SEQUENCE [LARGE SCALE GENOMIC DNA]</scope>
    <source>
        <strain evidence="1 2">RL271</strain>
    </source>
</reference>
<gene>
    <name evidence="1" type="ORF">MZV50_25645</name>
</gene>
<dbReference type="Proteomes" id="UP001057520">
    <property type="component" value="Chromosome"/>
</dbReference>
<accession>A0ABY4ZT69</accession>
<protein>
    <recommendedName>
        <fullName evidence="3">DNA-directed DNA polymerase</fullName>
    </recommendedName>
</protein>
<organism evidence="1 2">
    <name type="scientific">Caulobacter segnis</name>
    <dbReference type="NCBI Taxonomy" id="88688"/>
    <lineage>
        <taxon>Bacteria</taxon>
        <taxon>Pseudomonadati</taxon>
        <taxon>Pseudomonadota</taxon>
        <taxon>Alphaproteobacteria</taxon>
        <taxon>Caulobacterales</taxon>
        <taxon>Caulobacteraceae</taxon>
        <taxon>Caulobacter</taxon>
    </lineage>
</organism>
<evidence type="ECO:0000313" key="2">
    <source>
        <dbReference type="Proteomes" id="UP001057520"/>
    </source>
</evidence>
<dbReference type="InterPro" id="IPR043502">
    <property type="entry name" value="DNA/RNA_pol_sf"/>
</dbReference>
<evidence type="ECO:0000313" key="1">
    <source>
        <dbReference type="EMBL" id="USQ95880.1"/>
    </source>
</evidence>
<sequence length="462" mass="52148">MNPTQSTYAKKEPIKIKVDLNIRNPLSKSGVWVRSENFYGEGDGGEAVLIIGFDTEFKPPEEVLTREDIKEGRGNYRVLSYQLHCKIIDPSLSESPEWGTISYPEPGQRLEFGDLLSAALQEAVLTKPDVKIPRKIYLVGHFTRADLPAIADFKQLTPFLTAARNTFITGIPLAVELMLGNQSVGLKMHLRDTMLLTPAASKSLQALGQLVEVPKVKLDDDPVREQFYKANMDALLAEKPDLFDHYAMTDAVICVRYIELLLDQCEEILGRRHVPPTLTSIGVDLLIREWEGRVGDWRALLGMEQVTEKVFDKRTNRPFRKRTIVPFKQVDYHLALANEAYHGGRNEQFWFGPAFEDNWTDYDLSGAYPTAMALIRTPDWRRIYVTDDVTKFTERTLGVADVDFEFPETVRFPTMPVRTENGLIFPRRGTTACGAPEIALALRLGASIKINHGVIVPDVALR</sequence>
<dbReference type="EMBL" id="CP096040">
    <property type="protein sequence ID" value="USQ95880.1"/>
    <property type="molecule type" value="Genomic_DNA"/>
</dbReference>
<proteinExistence type="predicted"/>